<accession>A0A0E9XET9</accession>
<reference evidence="1" key="1">
    <citation type="submission" date="2014-11" db="EMBL/GenBank/DDBJ databases">
        <authorList>
            <person name="Amaro Gonzalez C."/>
        </authorList>
    </citation>
    <scope>NUCLEOTIDE SEQUENCE</scope>
</reference>
<organism evidence="1">
    <name type="scientific">Anguilla anguilla</name>
    <name type="common">European freshwater eel</name>
    <name type="synonym">Muraena anguilla</name>
    <dbReference type="NCBI Taxonomy" id="7936"/>
    <lineage>
        <taxon>Eukaryota</taxon>
        <taxon>Metazoa</taxon>
        <taxon>Chordata</taxon>
        <taxon>Craniata</taxon>
        <taxon>Vertebrata</taxon>
        <taxon>Euteleostomi</taxon>
        <taxon>Actinopterygii</taxon>
        <taxon>Neopterygii</taxon>
        <taxon>Teleostei</taxon>
        <taxon>Anguilliformes</taxon>
        <taxon>Anguillidae</taxon>
        <taxon>Anguilla</taxon>
    </lineage>
</organism>
<reference evidence="1" key="2">
    <citation type="journal article" date="2015" name="Fish Shellfish Immunol.">
        <title>Early steps in the European eel (Anguilla anguilla)-Vibrio vulnificus interaction in the gills: Role of the RtxA13 toxin.</title>
        <authorList>
            <person name="Callol A."/>
            <person name="Pajuelo D."/>
            <person name="Ebbesson L."/>
            <person name="Teles M."/>
            <person name="MacKenzie S."/>
            <person name="Amaro C."/>
        </authorList>
    </citation>
    <scope>NUCLEOTIDE SEQUENCE</scope>
</reference>
<sequence>MLLYNVCMKGHGWGTKHQFEMFIALQSQRMTTLLVSTFCNLLHLYNNKISNLKSEI</sequence>
<dbReference type="EMBL" id="GBXM01007408">
    <property type="protein sequence ID" value="JAI01170.1"/>
    <property type="molecule type" value="Transcribed_RNA"/>
</dbReference>
<proteinExistence type="predicted"/>
<evidence type="ECO:0000313" key="1">
    <source>
        <dbReference type="EMBL" id="JAI01170.1"/>
    </source>
</evidence>
<name>A0A0E9XET9_ANGAN</name>
<protein>
    <submittedName>
        <fullName evidence="1">Uncharacterized protein</fullName>
    </submittedName>
</protein>
<dbReference type="AlphaFoldDB" id="A0A0E9XET9"/>